<feature type="domain" description="YjiS-like" evidence="1">
    <location>
        <begin position="26"/>
        <end position="57"/>
    </location>
</feature>
<dbReference type="GeneID" id="94365403"/>
<organism evidence="2 3">
    <name type="scientific">Pararhodobacter marinus</name>
    <dbReference type="NCBI Taxonomy" id="2184063"/>
    <lineage>
        <taxon>Bacteria</taxon>
        <taxon>Pseudomonadati</taxon>
        <taxon>Pseudomonadota</taxon>
        <taxon>Alphaproteobacteria</taxon>
        <taxon>Rhodobacterales</taxon>
        <taxon>Paracoccaceae</taxon>
        <taxon>Pararhodobacter</taxon>
    </lineage>
</organism>
<dbReference type="InterPro" id="IPR009506">
    <property type="entry name" value="YjiS-like"/>
</dbReference>
<evidence type="ECO:0000313" key="2">
    <source>
        <dbReference type="EMBL" id="PWE28736.1"/>
    </source>
</evidence>
<reference evidence="2 3" key="1">
    <citation type="submission" date="2018-05" db="EMBL/GenBank/DDBJ databases">
        <title>Pararhodobacter marina sp. nov., isolated from deep-sea water of the Indian Ocean.</title>
        <authorList>
            <person name="Lai Q.Sr."/>
            <person name="Liu X."/>
            <person name="Shao Z."/>
        </authorList>
    </citation>
    <scope>NUCLEOTIDE SEQUENCE [LARGE SCALE GENOMIC DNA]</scope>
    <source>
        <strain evidence="2 3">CIC4N-9</strain>
    </source>
</reference>
<dbReference type="RefSeq" id="WP_109533596.1">
    <property type="nucleotide sequence ID" value="NZ_CAXPUO010000040.1"/>
</dbReference>
<keyword evidence="3" id="KW-1185">Reference proteome</keyword>
<accession>A0A2U2CA26</accession>
<gene>
    <name evidence="2" type="ORF">C4N9_10925</name>
</gene>
<dbReference type="Pfam" id="PF06568">
    <property type="entry name" value="YjiS-like"/>
    <property type="match status" value="1"/>
</dbReference>
<proteinExistence type="predicted"/>
<sequence length="75" mass="8501">MTCVDSHLQATLPAKAAPSRLARLFRTVLEARSLVRQRVALGALDDRLLKDIGLDRSTARAEADRPFWDGPDWWR</sequence>
<protein>
    <recommendedName>
        <fullName evidence="1">YjiS-like domain-containing protein</fullName>
    </recommendedName>
</protein>
<evidence type="ECO:0000313" key="3">
    <source>
        <dbReference type="Proteomes" id="UP000244940"/>
    </source>
</evidence>
<dbReference type="OrthoDB" id="8096613at2"/>
<dbReference type="Proteomes" id="UP000244940">
    <property type="component" value="Unassembled WGS sequence"/>
</dbReference>
<dbReference type="AlphaFoldDB" id="A0A2U2CA26"/>
<evidence type="ECO:0000259" key="1">
    <source>
        <dbReference type="Pfam" id="PF06568"/>
    </source>
</evidence>
<comment type="caution">
    <text evidence="2">The sequence shown here is derived from an EMBL/GenBank/DDBJ whole genome shotgun (WGS) entry which is preliminary data.</text>
</comment>
<dbReference type="EMBL" id="QEYD01000006">
    <property type="protein sequence ID" value="PWE28736.1"/>
    <property type="molecule type" value="Genomic_DNA"/>
</dbReference>
<name>A0A2U2CA26_9RHOB</name>